<dbReference type="PRINTS" id="PR00033">
    <property type="entry name" value="HTHASNC"/>
</dbReference>
<evidence type="ECO:0000259" key="4">
    <source>
        <dbReference type="PROSITE" id="PS50956"/>
    </source>
</evidence>
<keyword evidence="3" id="KW-0804">Transcription</keyword>
<evidence type="ECO:0000313" key="5">
    <source>
        <dbReference type="EMBL" id="MEW9264960.1"/>
    </source>
</evidence>
<protein>
    <submittedName>
        <fullName evidence="5">Lrp/AsnC family transcriptional regulator</fullName>
    </submittedName>
</protein>
<dbReference type="InterPro" id="IPR036388">
    <property type="entry name" value="WH-like_DNA-bd_sf"/>
</dbReference>
<name>A0ABV3P5R4_9ACTN</name>
<organism evidence="5 6">
    <name type="scientific">Kineococcus endophyticus</name>
    <dbReference type="NCBI Taxonomy" id="1181883"/>
    <lineage>
        <taxon>Bacteria</taxon>
        <taxon>Bacillati</taxon>
        <taxon>Actinomycetota</taxon>
        <taxon>Actinomycetes</taxon>
        <taxon>Kineosporiales</taxon>
        <taxon>Kineosporiaceae</taxon>
        <taxon>Kineococcus</taxon>
    </lineage>
</organism>
<dbReference type="InterPro" id="IPR036390">
    <property type="entry name" value="WH_DNA-bd_sf"/>
</dbReference>
<evidence type="ECO:0000256" key="1">
    <source>
        <dbReference type="ARBA" id="ARBA00023015"/>
    </source>
</evidence>
<dbReference type="PROSITE" id="PS50956">
    <property type="entry name" value="HTH_ASNC_2"/>
    <property type="match status" value="1"/>
</dbReference>
<keyword evidence="6" id="KW-1185">Reference proteome</keyword>
<dbReference type="InterPro" id="IPR011008">
    <property type="entry name" value="Dimeric_a/b-barrel"/>
</dbReference>
<dbReference type="InterPro" id="IPR000485">
    <property type="entry name" value="AsnC-type_HTH_dom"/>
</dbReference>
<dbReference type="RefSeq" id="WP_367637815.1">
    <property type="nucleotide sequence ID" value="NZ_JBFNQN010000005.1"/>
</dbReference>
<dbReference type="PANTHER" id="PTHR30154">
    <property type="entry name" value="LEUCINE-RESPONSIVE REGULATORY PROTEIN"/>
    <property type="match status" value="1"/>
</dbReference>
<evidence type="ECO:0000256" key="3">
    <source>
        <dbReference type="ARBA" id="ARBA00023163"/>
    </source>
</evidence>
<dbReference type="PROSITE" id="PS00519">
    <property type="entry name" value="HTH_ASNC_1"/>
    <property type="match status" value="1"/>
</dbReference>
<dbReference type="InterPro" id="IPR019885">
    <property type="entry name" value="Tscrpt_reg_HTH_AsnC-type_CS"/>
</dbReference>
<dbReference type="SUPFAM" id="SSF54909">
    <property type="entry name" value="Dimeric alpha+beta barrel"/>
    <property type="match status" value="1"/>
</dbReference>
<dbReference type="Gene3D" id="1.10.10.10">
    <property type="entry name" value="Winged helix-like DNA-binding domain superfamily/Winged helix DNA-binding domain"/>
    <property type="match status" value="1"/>
</dbReference>
<dbReference type="EMBL" id="JBFNQN010000005">
    <property type="protein sequence ID" value="MEW9264960.1"/>
    <property type="molecule type" value="Genomic_DNA"/>
</dbReference>
<keyword evidence="2" id="KW-0238">DNA-binding</keyword>
<dbReference type="Gene3D" id="3.30.70.920">
    <property type="match status" value="1"/>
</dbReference>
<gene>
    <name evidence="5" type="ORF">AB1207_09390</name>
</gene>
<dbReference type="SUPFAM" id="SSF46785">
    <property type="entry name" value="Winged helix' DNA-binding domain"/>
    <property type="match status" value="1"/>
</dbReference>
<comment type="caution">
    <text evidence="5">The sequence shown here is derived from an EMBL/GenBank/DDBJ whole genome shotgun (WGS) entry which is preliminary data.</text>
</comment>
<keyword evidence="1" id="KW-0805">Transcription regulation</keyword>
<dbReference type="SMART" id="SM00344">
    <property type="entry name" value="HTH_ASNC"/>
    <property type="match status" value="1"/>
</dbReference>
<sequence length="152" mass="16190">MRELDDIDRGIIAALEADGRATFAQVGHRVGLSAPATKRRVDRLVADGVIAGFTAVVDPAALGWGTEAFVEVRCHGTVSPAELRRLWQGVPEIVGAYTVTGPADALLHLRARDVSHLEEAVERVRDEASIAATDSVIVLSRLVDRGHPGPAQ</sequence>
<dbReference type="Pfam" id="PF01037">
    <property type="entry name" value="AsnC_trans_reg"/>
    <property type="match status" value="1"/>
</dbReference>
<dbReference type="InterPro" id="IPR019888">
    <property type="entry name" value="Tscrpt_reg_AsnC-like"/>
</dbReference>
<accession>A0ABV3P5R4</accession>
<evidence type="ECO:0000256" key="2">
    <source>
        <dbReference type="ARBA" id="ARBA00023125"/>
    </source>
</evidence>
<feature type="domain" description="HTH asnC-type" evidence="4">
    <location>
        <begin position="4"/>
        <end position="65"/>
    </location>
</feature>
<proteinExistence type="predicted"/>
<dbReference type="InterPro" id="IPR019887">
    <property type="entry name" value="Tscrpt_reg_AsnC/Lrp_C"/>
</dbReference>
<evidence type="ECO:0000313" key="6">
    <source>
        <dbReference type="Proteomes" id="UP001555826"/>
    </source>
</evidence>
<dbReference type="Pfam" id="PF13404">
    <property type="entry name" value="HTH_AsnC-type"/>
    <property type="match status" value="1"/>
</dbReference>
<reference evidence="5 6" key="1">
    <citation type="submission" date="2024-07" db="EMBL/GenBank/DDBJ databases">
        <authorList>
            <person name="Thanompreechachai J."/>
            <person name="Duangmal K."/>
        </authorList>
    </citation>
    <scope>NUCLEOTIDE SEQUENCE [LARGE SCALE GENOMIC DNA]</scope>
    <source>
        <strain evidence="5 6">KCTC 19886</strain>
    </source>
</reference>
<dbReference type="Proteomes" id="UP001555826">
    <property type="component" value="Unassembled WGS sequence"/>
</dbReference>
<dbReference type="PANTHER" id="PTHR30154:SF45">
    <property type="entry name" value="TRANSCRIPTIONAL REGULATORY PROTEIN (PROBABLY ASNC-FAMILY)-RELATED"/>
    <property type="match status" value="1"/>
</dbReference>